<organism evidence="1 2">
    <name type="scientific">Gossypium aridum</name>
    <name type="common">American cotton</name>
    <name type="synonym">Erioxylum aridum</name>
    <dbReference type="NCBI Taxonomy" id="34290"/>
    <lineage>
        <taxon>Eukaryota</taxon>
        <taxon>Viridiplantae</taxon>
        <taxon>Streptophyta</taxon>
        <taxon>Embryophyta</taxon>
        <taxon>Tracheophyta</taxon>
        <taxon>Spermatophyta</taxon>
        <taxon>Magnoliopsida</taxon>
        <taxon>eudicotyledons</taxon>
        <taxon>Gunneridae</taxon>
        <taxon>Pentapetalae</taxon>
        <taxon>rosids</taxon>
        <taxon>malvids</taxon>
        <taxon>Malvales</taxon>
        <taxon>Malvaceae</taxon>
        <taxon>Malvoideae</taxon>
        <taxon>Gossypium</taxon>
    </lineage>
</organism>
<gene>
    <name evidence="1" type="ORF">Goari_012361</name>
</gene>
<dbReference type="EMBL" id="JABFAA010000004">
    <property type="protein sequence ID" value="MBA0680674.1"/>
    <property type="molecule type" value="Genomic_DNA"/>
</dbReference>
<name>A0A7J8X153_GOSAI</name>
<dbReference type="AlphaFoldDB" id="A0A7J8X153"/>
<evidence type="ECO:0000313" key="2">
    <source>
        <dbReference type="Proteomes" id="UP000593577"/>
    </source>
</evidence>
<comment type="caution">
    <text evidence="1">The sequence shown here is derived from an EMBL/GenBank/DDBJ whole genome shotgun (WGS) entry which is preliminary data.</text>
</comment>
<accession>A0A7J8X153</accession>
<sequence>MAIKGMRRLEDYFWVEDPPSKAMEIASLDRCFHQP</sequence>
<reference evidence="1 2" key="1">
    <citation type="journal article" date="2019" name="Genome Biol. Evol.">
        <title>Insights into the evolution of the New World diploid cottons (Gossypium, subgenus Houzingenia) based on genome sequencing.</title>
        <authorList>
            <person name="Grover C.E."/>
            <person name="Arick M.A. 2nd"/>
            <person name="Thrash A."/>
            <person name="Conover J.L."/>
            <person name="Sanders W.S."/>
            <person name="Peterson D.G."/>
            <person name="Frelichowski J.E."/>
            <person name="Scheffler J.A."/>
            <person name="Scheffler B.E."/>
            <person name="Wendel J.F."/>
        </authorList>
    </citation>
    <scope>NUCLEOTIDE SEQUENCE [LARGE SCALE GENOMIC DNA]</scope>
    <source>
        <strain evidence="1">185</strain>
        <tissue evidence="1">Leaf</tissue>
    </source>
</reference>
<feature type="non-terminal residue" evidence="1">
    <location>
        <position position="35"/>
    </location>
</feature>
<dbReference type="Proteomes" id="UP000593577">
    <property type="component" value="Unassembled WGS sequence"/>
</dbReference>
<keyword evidence="2" id="KW-1185">Reference proteome</keyword>
<protein>
    <submittedName>
        <fullName evidence="1">Uncharacterized protein</fullName>
    </submittedName>
</protein>
<evidence type="ECO:0000313" key="1">
    <source>
        <dbReference type="EMBL" id="MBA0680674.1"/>
    </source>
</evidence>
<proteinExistence type="predicted"/>